<name>A0A086ERC3_9GAMM</name>
<keyword evidence="4" id="KW-1185">Reference proteome</keyword>
<dbReference type="EMBL" id="JACGET010000004">
    <property type="protein sequence ID" value="MBN3105658.1"/>
    <property type="molecule type" value="Genomic_DNA"/>
</dbReference>
<dbReference type="Proteomes" id="UP000762586">
    <property type="component" value="Unassembled WGS sequence"/>
</dbReference>
<dbReference type="EMBL" id="CP065031">
    <property type="protein sequence ID" value="QPK22293.1"/>
    <property type="molecule type" value="Genomic_DNA"/>
</dbReference>
<dbReference type="AlphaFoldDB" id="A0A086ERC3"/>
<sequence length="63" mass="7200">MFALVIFVCYLGHGCDDLVVGAYNTEAQCLQAMDEQRLRRAGCFPIEDYIDGFWIPAQEYADF</sequence>
<dbReference type="InterPro" id="IPR009954">
    <property type="entry name" value="DUF1482"/>
</dbReference>
<dbReference type="Proteomes" id="UP000269351">
    <property type="component" value="Chromosome"/>
</dbReference>
<evidence type="ECO:0000313" key="4">
    <source>
        <dbReference type="Proteomes" id="UP000762586"/>
    </source>
</evidence>
<accession>A0A086ERC3</accession>
<evidence type="ECO:0000313" key="1">
    <source>
        <dbReference type="EMBL" id="MBN3105658.1"/>
    </source>
</evidence>
<reference evidence="1 4" key="1">
    <citation type="submission" date="2020-07" db="EMBL/GenBank/DDBJ databases">
        <title>A pangenomic view of the genus Pectobacterium provides insights into genome organization, phylogeny, and virulence.</title>
        <authorList>
            <person name="Jonkheer E."/>
            <person name="Brankovics B."/>
            <person name="Houwers I."/>
            <person name="Van Der Wolf J."/>
            <person name="Bonants P."/>
            <person name="Vreeburg R."/>
            <person name="Bollema R."/>
            <person name="De Haan J."/>
            <person name="Berke L."/>
            <person name="De Ridder D."/>
            <person name="Smit S."/>
            <person name="Van Der Lee T.A.J."/>
        </authorList>
    </citation>
    <scope>NUCLEOTIDE SEQUENCE [LARGE SCALE GENOMIC DNA]</scope>
    <source>
        <strain evidence="1 4">NAK:384</strain>
    </source>
</reference>
<organism evidence="2 3">
    <name type="scientific">Pectobacterium brasiliense</name>
    <dbReference type="NCBI Taxonomy" id="180957"/>
    <lineage>
        <taxon>Bacteria</taxon>
        <taxon>Pseudomonadati</taxon>
        <taxon>Pseudomonadota</taxon>
        <taxon>Gammaproteobacteria</taxon>
        <taxon>Enterobacterales</taxon>
        <taxon>Pectobacteriaceae</taxon>
        <taxon>Pectobacterium</taxon>
    </lineage>
</organism>
<gene>
    <name evidence="2" type="ORF">F126LOC_011375</name>
    <name evidence="1" type="ORF">H4F48_06130</name>
</gene>
<proteinExistence type="predicted"/>
<evidence type="ECO:0000313" key="2">
    <source>
        <dbReference type="EMBL" id="QPK22293.1"/>
    </source>
</evidence>
<protein>
    <submittedName>
        <fullName evidence="2">YebW family protein</fullName>
    </submittedName>
</protein>
<reference evidence="2 3" key="2">
    <citation type="submission" date="2020-11" db="EMBL/GenBank/DDBJ databases">
        <title>Complete genome sequence of Pectobacterium brasiliense strain F126.</title>
        <authorList>
            <person name="Miroshnikov K."/>
            <person name="Vo T.N.H."/>
            <person name="Khodykina M.V."/>
            <person name="Kabanova A.P."/>
            <person name="Shneider M."/>
            <person name="Korzhenkov A."/>
            <person name="Toschakov S.V."/>
            <person name="Miroshnikov K.A."/>
            <person name="Ignatov A.N."/>
            <person name="Mikhailova Y.V."/>
            <person name="Shelenkov A."/>
            <person name="Yanushevich Y.G."/>
            <person name="Evseev P.V."/>
        </authorList>
    </citation>
    <scope>NUCLEOTIDE SEQUENCE [LARGE SCALE GENOMIC DNA]</scope>
    <source>
        <strain evidence="2 3">F126</strain>
    </source>
</reference>
<evidence type="ECO:0000313" key="3">
    <source>
        <dbReference type="Proteomes" id="UP000269351"/>
    </source>
</evidence>
<dbReference type="RefSeq" id="WP_014915228.1">
    <property type="nucleotide sequence ID" value="NZ_BSWF01000002.1"/>
</dbReference>
<dbReference type="Pfam" id="PF07358">
    <property type="entry name" value="DUF1482"/>
    <property type="match status" value="1"/>
</dbReference>